<dbReference type="SUPFAM" id="SSF51306">
    <property type="entry name" value="LexA/Signal peptidase"/>
    <property type="match status" value="1"/>
</dbReference>
<proteinExistence type="inferred from homology"/>
<keyword evidence="6 12" id="KW-0068">Autocatalytic cleavage</keyword>
<keyword evidence="17" id="KW-1185">Reference proteome</keyword>
<dbReference type="PANTHER" id="PTHR33516:SF2">
    <property type="entry name" value="LEXA REPRESSOR-RELATED"/>
    <property type="match status" value="1"/>
</dbReference>
<dbReference type="Gene3D" id="1.10.10.10">
    <property type="entry name" value="Winged helix-like DNA-binding domain superfamily/Winged helix DNA-binding domain"/>
    <property type="match status" value="1"/>
</dbReference>
<dbReference type="Pfam" id="PF00717">
    <property type="entry name" value="Peptidase_S24"/>
    <property type="match status" value="1"/>
</dbReference>
<dbReference type="EC" id="3.4.21.88" evidence="12"/>
<evidence type="ECO:0000256" key="12">
    <source>
        <dbReference type="HAMAP-Rule" id="MF_00015"/>
    </source>
</evidence>
<keyword evidence="3 12" id="KW-0235">DNA replication</keyword>
<dbReference type="InterPro" id="IPR036388">
    <property type="entry name" value="WH-like_DNA-bd_sf"/>
</dbReference>
<comment type="similarity">
    <text evidence="1 12 13">Belongs to the peptidase S24 family.</text>
</comment>
<evidence type="ECO:0000256" key="8">
    <source>
        <dbReference type="ARBA" id="ARBA00023125"/>
    </source>
</evidence>
<evidence type="ECO:0000256" key="3">
    <source>
        <dbReference type="ARBA" id="ARBA00022705"/>
    </source>
</evidence>
<comment type="function">
    <text evidence="12">Represses a number of genes involved in the response to DNA damage (SOS response), including recA and lexA. In the presence of single-stranded DNA, RecA interacts with LexA causing an autocatalytic cleavage which disrupts the DNA-binding part of LexA, leading to derepression of the SOS regulon and eventually DNA repair.</text>
</comment>
<dbReference type="CDD" id="cd06529">
    <property type="entry name" value="S24_LexA-like"/>
    <property type="match status" value="1"/>
</dbReference>
<gene>
    <name evidence="12 16" type="primary">lexA</name>
    <name evidence="16" type="ORF">GCM10010981_45800</name>
</gene>
<organism evidence="16 17">
    <name type="scientific">Dyella nitratireducens</name>
    <dbReference type="NCBI Taxonomy" id="1849580"/>
    <lineage>
        <taxon>Bacteria</taxon>
        <taxon>Pseudomonadati</taxon>
        <taxon>Pseudomonadota</taxon>
        <taxon>Gammaproteobacteria</taxon>
        <taxon>Lysobacterales</taxon>
        <taxon>Rhodanobacteraceae</taxon>
        <taxon>Dyella</taxon>
    </lineage>
</organism>
<dbReference type="InterPro" id="IPR039418">
    <property type="entry name" value="LexA-like"/>
</dbReference>
<evidence type="ECO:0000256" key="11">
    <source>
        <dbReference type="ARBA" id="ARBA00023236"/>
    </source>
</evidence>
<dbReference type="SUPFAM" id="SSF46785">
    <property type="entry name" value="Winged helix' DNA-binding domain"/>
    <property type="match status" value="1"/>
</dbReference>
<evidence type="ECO:0000256" key="10">
    <source>
        <dbReference type="ARBA" id="ARBA00023204"/>
    </source>
</evidence>
<keyword evidence="11 12" id="KW-0742">SOS response</keyword>
<feature type="domain" description="Peptidase S24/S26A/S26B/S26C" evidence="14">
    <location>
        <begin position="87"/>
        <end position="200"/>
    </location>
</feature>
<name>A0ABQ1GVX6_9GAMM</name>
<comment type="catalytic activity">
    <reaction evidence="12">
        <text>Hydrolysis of Ala-|-Gly bond in repressor LexA.</text>
        <dbReference type="EC" id="3.4.21.88"/>
    </reaction>
</comment>
<accession>A0ABQ1GVX6</accession>
<feature type="active site" description="For autocatalytic cleavage activity" evidence="12">
    <location>
        <position position="129"/>
    </location>
</feature>
<dbReference type="PANTHER" id="PTHR33516">
    <property type="entry name" value="LEXA REPRESSOR"/>
    <property type="match status" value="1"/>
</dbReference>
<dbReference type="InterPro" id="IPR006200">
    <property type="entry name" value="LexA"/>
</dbReference>
<dbReference type="InterPro" id="IPR015927">
    <property type="entry name" value="Peptidase_S24_S26A/B/C"/>
</dbReference>
<evidence type="ECO:0000313" key="17">
    <source>
        <dbReference type="Proteomes" id="UP000620046"/>
    </source>
</evidence>
<comment type="subunit">
    <text evidence="12">Homodimer.</text>
</comment>
<dbReference type="HAMAP" id="MF_00015">
    <property type="entry name" value="LexA"/>
    <property type="match status" value="1"/>
</dbReference>
<dbReference type="InterPro" id="IPR006197">
    <property type="entry name" value="Peptidase_S24_LexA"/>
</dbReference>
<dbReference type="Pfam" id="PF01726">
    <property type="entry name" value="LexA_DNA_bind"/>
    <property type="match status" value="1"/>
</dbReference>
<evidence type="ECO:0000256" key="4">
    <source>
        <dbReference type="ARBA" id="ARBA00022763"/>
    </source>
</evidence>
<evidence type="ECO:0000256" key="6">
    <source>
        <dbReference type="ARBA" id="ARBA00022813"/>
    </source>
</evidence>
<dbReference type="PRINTS" id="PR00726">
    <property type="entry name" value="LEXASERPTASE"/>
</dbReference>
<keyword evidence="10 12" id="KW-0234">DNA repair</keyword>
<dbReference type="InterPro" id="IPR036286">
    <property type="entry name" value="LexA/Signal_pep-like_sf"/>
</dbReference>
<evidence type="ECO:0000256" key="5">
    <source>
        <dbReference type="ARBA" id="ARBA00022801"/>
    </source>
</evidence>
<feature type="active site" description="For autocatalytic cleavage activity" evidence="12">
    <location>
        <position position="167"/>
    </location>
</feature>
<feature type="site" description="Cleavage; by autolysis" evidence="12">
    <location>
        <begin position="94"/>
        <end position="95"/>
    </location>
</feature>
<dbReference type="EMBL" id="BMJA01000006">
    <property type="protein sequence ID" value="GGA51183.1"/>
    <property type="molecule type" value="Genomic_DNA"/>
</dbReference>
<keyword evidence="9 12" id="KW-0804">Transcription</keyword>
<dbReference type="InterPro" id="IPR006199">
    <property type="entry name" value="LexA_DNA-bd_dom"/>
</dbReference>
<reference evidence="17" key="1">
    <citation type="journal article" date="2019" name="Int. J. Syst. Evol. Microbiol.">
        <title>The Global Catalogue of Microorganisms (GCM) 10K type strain sequencing project: providing services to taxonomists for standard genome sequencing and annotation.</title>
        <authorList>
            <consortium name="The Broad Institute Genomics Platform"/>
            <consortium name="The Broad Institute Genome Sequencing Center for Infectious Disease"/>
            <person name="Wu L."/>
            <person name="Ma J."/>
        </authorList>
    </citation>
    <scope>NUCLEOTIDE SEQUENCE [LARGE SCALE GENOMIC DNA]</scope>
    <source>
        <strain evidence="17">CGMCC 1.15439</strain>
    </source>
</reference>
<dbReference type="InterPro" id="IPR036390">
    <property type="entry name" value="WH_DNA-bd_sf"/>
</dbReference>
<evidence type="ECO:0000313" key="16">
    <source>
        <dbReference type="EMBL" id="GGA51183.1"/>
    </source>
</evidence>
<feature type="DNA-binding region" description="H-T-H motif" evidence="12">
    <location>
        <begin position="32"/>
        <end position="52"/>
    </location>
</feature>
<evidence type="ECO:0000259" key="15">
    <source>
        <dbReference type="Pfam" id="PF01726"/>
    </source>
</evidence>
<sequence>MCAMTLQLTSRQSNILAFIRERLEQSGEVPTLEEIGQAMGIPSVSAVLKHVRSLEAKGRLVIEPNRTRGIRLVQETDPLAADTLELPLIGRVAAGEPIFSESRVERSLRVSRWLFRLKPDYLVRVVGDSMRDEGILDGDLVAVHATPIARHGQVVAARVAGDRFTIKRLYWKGDVIRLLPNSPGYQPIDPDPTEDFAIEGLFAGLVRGS</sequence>
<keyword evidence="7 12" id="KW-0805">Transcription regulation</keyword>
<comment type="caution">
    <text evidence="16">The sequence shown here is derived from an EMBL/GenBank/DDBJ whole genome shotgun (WGS) entry which is preliminary data.</text>
</comment>
<evidence type="ECO:0000259" key="14">
    <source>
        <dbReference type="Pfam" id="PF00717"/>
    </source>
</evidence>
<keyword evidence="4 12" id="KW-0227">DNA damage</keyword>
<dbReference type="Proteomes" id="UP000620046">
    <property type="component" value="Unassembled WGS sequence"/>
</dbReference>
<keyword evidence="5 12" id="KW-0378">Hydrolase</keyword>
<keyword evidence="8 12" id="KW-0238">DNA-binding</keyword>
<evidence type="ECO:0000256" key="13">
    <source>
        <dbReference type="RuleBase" id="RU003991"/>
    </source>
</evidence>
<feature type="domain" description="LexA repressor DNA-binding" evidence="15">
    <location>
        <begin position="7"/>
        <end position="69"/>
    </location>
</feature>
<evidence type="ECO:0000256" key="9">
    <source>
        <dbReference type="ARBA" id="ARBA00023163"/>
    </source>
</evidence>
<protein>
    <recommendedName>
        <fullName evidence="12">LexA repressor</fullName>
        <ecNumber evidence="12">3.4.21.88</ecNumber>
    </recommendedName>
</protein>
<dbReference type="InterPro" id="IPR050077">
    <property type="entry name" value="LexA_repressor"/>
</dbReference>
<evidence type="ECO:0000256" key="2">
    <source>
        <dbReference type="ARBA" id="ARBA00022491"/>
    </source>
</evidence>
<dbReference type="NCBIfam" id="TIGR00498">
    <property type="entry name" value="lexA"/>
    <property type="match status" value="1"/>
</dbReference>
<evidence type="ECO:0000256" key="1">
    <source>
        <dbReference type="ARBA" id="ARBA00007484"/>
    </source>
</evidence>
<keyword evidence="2 12" id="KW-0678">Repressor</keyword>
<dbReference type="Gene3D" id="2.10.109.10">
    <property type="entry name" value="Umud Fragment, subunit A"/>
    <property type="match status" value="1"/>
</dbReference>
<evidence type="ECO:0000256" key="7">
    <source>
        <dbReference type="ARBA" id="ARBA00023015"/>
    </source>
</evidence>